<dbReference type="Proteomes" id="UP000607559">
    <property type="component" value="Unassembled WGS sequence"/>
</dbReference>
<gene>
    <name evidence="11" type="ORF">GCM10011511_12110</name>
</gene>
<dbReference type="InterPro" id="IPR037185">
    <property type="entry name" value="EmrE-like"/>
</dbReference>
<evidence type="ECO:0000256" key="4">
    <source>
        <dbReference type="ARBA" id="ARBA00022692"/>
    </source>
</evidence>
<comment type="caution">
    <text evidence="11">The sequence shown here is derived from an EMBL/GenBank/DDBJ whole genome shotgun (WGS) entry which is preliminary data.</text>
</comment>
<evidence type="ECO:0000256" key="6">
    <source>
        <dbReference type="ARBA" id="ARBA00023136"/>
    </source>
</evidence>
<dbReference type="EMBL" id="BMJC01000001">
    <property type="protein sequence ID" value="GGA90453.1"/>
    <property type="molecule type" value="Genomic_DNA"/>
</dbReference>
<evidence type="ECO:0000256" key="8">
    <source>
        <dbReference type="ARBA" id="ARBA00039168"/>
    </source>
</evidence>
<comment type="subcellular location">
    <subcellularLocation>
        <location evidence="1 9">Cell membrane</location>
        <topology evidence="1 9">Multi-pass membrane protein</topology>
    </subcellularLocation>
</comment>
<reference evidence="11" key="2">
    <citation type="submission" date="2020-09" db="EMBL/GenBank/DDBJ databases">
        <authorList>
            <person name="Sun Q."/>
            <person name="Zhou Y."/>
        </authorList>
    </citation>
    <scope>NUCLEOTIDE SEQUENCE</scope>
    <source>
        <strain evidence="11">CGMCC 1.15448</strain>
    </source>
</reference>
<evidence type="ECO:0000313" key="11">
    <source>
        <dbReference type="EMBL" id="GGA90453.1"/>
    </source>
</evidence>
<accession>A0A8J2UAH9</accession>
<dbReference type="InterPro" id="IPR045324">
    <property type="entry name" value="Small_multidrug_res"/>
</dbReference>
<feature type="transmembrane region" description="Helical" evidence="10">
    <location>
        <begin position="75"/>
        <end position="95"/>
    </location>
</feature>
<keyword evidence="4 9" id="KW-0812">Transmembrane</keyword>
<comment type="similarity">
    <text evidence="7">Belongs to the drug/metabolite transporter (DMT) superfamily. Small multidrug resistance (SMR) (TC 2.A.7.1) family. Gdx/SugE subfamily.</text>
</comment>
<feature type="transmembrane region" description="Helical" evidence="10">
    <location>
        <begin position="41"/>
        <end position="63"/>
    </location>
</feature>
<dbReference type="SUPFAM" id="SSF103481">
    <property type="entry name" value="Multidrug resistance efflux transporter EmrE"/>
    <property type="match status" value="1"/>
</dbReference>
<keyword evidence="12" id="KW-1185">Reference proteome</keyword>
<evidence type="ECO:0000256" key="3">
    <source>
        <dbReference type="ARBA" id="ARBA00022475"/>
    </source>
</evidence>
<evidence type="ECO:0000256" key="2">
    <source>
        <dbReference type="ARBA" id="ARBA00022448"/>
    </source>
</evidence>
<dbReference type="GO" id="GO:0022857">
    <property type="term" value="F:transmembrane transporter activity"/>
    <property type="evidence" value="ECO:0007669"/>
    <property type="project" value="InterPro"/>
</dbReference>
<reference evidence="11" key="1">
    <citation type="journal article" date="2014" name="Int. J. Syst. Evol. Microbiol.">
        <title>Complete genome sequence of Corynebacterium casei LMG S-19264T (=DSM 44701T), isolated from a smear-ripened cheese.</title>
        <authorList>
            <consortium name="US DOE Joint Genome Institute (JGI-PGF)"/>
            <person name="Walter F."/>
            <person name="Albersmeier A."/>
            <person name="Kalinowski J."/>
            <person name="Ruckert C."/>
        </authorList>
    </citation>
    <scope>NUCLEOTIDE SEQUENCE</scope>
    <source>
        <strain evidence="11">CGMCC 1.15448</strain>
    </source>
</reference>
<keyword evidence="3" id="KW-1003">Cell membrane</keyword>
<dbReference type="PANTHER" id="PTHR30561">
    <property type="entry name" value="SMR FAMILY PROTON-DEPENDENT DRUG EFFLUX TRANSPORTER SUGE"/>
    <property type="match status" value="1"/>
</dbReference>
<dbReference type="RefSeq" id="WP_188929545.1">
    <property type="nucleotide sequence ID" value="NZ_BMJC01000001.1"/>
</dbReference>
<keyword evidence="6 10" id="KW-0472">Membrane</keyword>
<dbReference type="Pfam" id="PF00893">
    <property type="entry name" value="Multi_Drug_Res"/>
    <property type="match status" value="1"/>
</dbReference>
<protein>
    <recommendedName>
        <fullName evidence="8">Guanidinium exporter</fullName>
    </recommendedName>
</protein>
<keyword evidence="2" id="KW-0813">Transport</keyword>
<evidence type="ECO:0000313" key="12">
    <source>
        <dbReference type="Proteomes" id="UP000607559"/>
    </source>
</evidence>
<dbReference type="AlphaFoldDB" id="A0A8J2UAH9"/>
<evidence type="ECO:0000256" key="1">
    <source>
        <dbReference type="ARBA" id="ARBA00004651"/>
    </source>
</evidence>
<keyword evidence="5 10" id="KW-1133">Transmembrane helix</keyword>
<organism evidence="11 12">
    <name type="scientific">Puia dinghuensis</name>
    <dbReference type="NCBI Taxonomy" id="1792502"/>
    <lineage>
        <taxon>Bacteria</taxon>
        <taxon>Pseudomonadati</taxon>
        <taxon>Bacteroidota</taxon>
        <taxon>Chitinophagia</taxon>
        <taxon>Chitinophagales</taxon>
        <taxon>Chitinophagaceae</taxon>
        <taxon>Puia</taxon>
    </lineage>
</organism>
<feature type="transmembrane region" description="Helical" evidence="10">
    <location>
        <begin position="101"/>
        <end position="117"/>
    </location>
</feature>
<proteinExistence type="inferred from homology"/>
<dbReference type="Gene3D" id="1.10.3730.20">
    <property type="match status" value="1"/>
</dbReference>
<name>A0A8J2UAH9_9BACT</name>
<sequence length="121" mass="13785">MAWIYLFVASVFEIAWTFSLRFMDVSELKKVQWRAAFNHWSPWAIVGPFAGYIVFGLGNIYFFSLAMKEIPASTALAVWMGTALIGVKLAEMIFLKAPFEWQQFFFMGLILVGIVGLKKMA</sequence>
<dbReference type="GO" id="GO:0005886">
    <property type="term" value="C:plasma membrane"/>
    <property type="evidence" value="ECO:0007669"/>
    <property type="project" value="UniProtKB-SubCell"/>
</dbReference>
<dbReference type="InterPro" id="IPR000390">
    <property type="entry name" value="Small_drug/metabolite_transptr"/>
</dbReference>
<evidence type="ECO:0000256" key="7">
    <source>
        <dbReference type="ARBA" id="ARBA00038151"/>
    </source>
</evidence>
<evidence type="ECO:0000256" key="9">
    <source>
        <dbReference type="RuleBase" id="RU003942"/>
    </source>
</evidence>
<evidence type="ECO:0000256" key="10">
    <source>
        <dbReference type="SAM" id="Phobius"/>
    </source>
</evidence>
<dbReference type="PANTHER" id="PTHR30561:SF0">
    <property type="entry name" value="GUANIDINIUM EXPORTER"/>
    <property type="match status" value="1"/>
</dbReference>
<evidence type="ECO:0000256" key="5">
    <source>
        <dbReference type="ARBA" id="ARBA00022989"/>
    </source>
</evidence>